<evidence type="ECO:0000256" key="3">
    <source>
        <dbReference type="ARBA" id="ARBA00007316"/>
    </source>
</evidence>
<dbReference type="InterPro" id="IPR050445">
    <property type="entry name" value="Bact_polysacc_biosynth/exp"/>
</dbReference>
<dbReference type="InterPro" id="IPR005702">
    <property type="entry name" value="Wzc-like_C"/>
</dbReference>
<dbReference type="Pfam" id="PF13614">
    <property type="entry name" value="AAA_31"/>
    <property type="match status" value="1"/>
</dbReference>
<reference evidence="22" key="1">
    <citation type="submission" date="2019-09" db="EMBL/GenBank/DDBJ databases">
        <title>Whole genome sequencing of Microbacterium maritypicum.</title>
        <authorList>
            <person name="Lenchi N."/>
        </authorList>
    </citation>
    <scope>NUCLEOTIDE SEQUENCE [LARGE SCALE GENOMIC DNA]</scope>
    <source>
        <strain evidence="22">G1</strain>
    </source>
</reference>
<feature type="domain" description="AAA" evidence="20">
    <location>
        <begin position="293"/>
        <end position="421"/>
    </location>
</feature>
<evidence type="ECO:0000256" key="16">
    <source>
        <dbReference type="ARBA" id="ARBA00051245"/>
    </source>
</evidence>
<dbReference type="Proteomes" id="UP000478836">
    <property type="component" value="Unassembled WGS sequence"/>
</dbReference>
<organism evidence="21 22">
    <name type="scientific">Microbacterium algeriense</name>
    <dbReference type="NCBI Taxonomy" id="2615184"/>
    <lineage>
        <taxon>Bacteria</taxon>
        <taxon>Bacillati</taxon>
        <taxon>Actinomycetota</taxon>
        <taxon>Actinomycetes</taxon>
        <taxon>Micrococcales</taxon>
        <taxon>Microbacteriaceae</taxon>
        <taxon>Microbacterium</taxon>
    </lineage>
</organism>
<keyword evidence="10" id="KW-0547">Nucleotide-binding</keyword>
<dbReference type="Gene3D" id="3.40.50.300">
    <property type="entry name" value="P-loop containing nucleotide triphosphate hydrolases"/>
    <property type="match status" value="1"/>
</dbReference>
<evidence type="ECO:0000256" key="2">
    <source>
        <dbReference type="ARBA" id="ARBA00006683"/>
    </source>
</evidence>
<dbReference type="PANTHER" id="PTHR32309:SF13">
    <property type="entry name" value="FERRIC ENTEROBACTIN TRANSPORT PROTEIN FEPE"/>
    <property type="match status" value="1"/>
</dbReference>
<keyword evidence="8 21" id="KW-0808">Transferase</keyword>
<feature type="region of interest" description="Disordered" evidence="17">
    <location>
        <begin position="462"/>
        <end position="481"/>
    </location>
</feature>
<dbReference type="Pfam" id="PF02706">
    <property type="entry name" value="Wzz"/>
    <property type="match status" value="1"/>
</dbReference>
<evidence type="ECO:0000256" key="9">
    <source>
        <dbReference type="ARBA" id="ARBA00022692"/>
    </source>
</evidence>
<keyword evidence="9 18" id="KW-0812">Transmembrane</keyword>
<comment type="caution">
    <text evidence="21">The sequence shown here is derived from an EMBL/GenBank/DDBJ whole genome shotgun (WGS) entry which is preliminary data.</text>
</comment>
<comment type="catalytic activity">
    <reaction evidence="16">
        <text>L-tyrosyl-[protein] + ATP = O-phospho-L-tyrosyl-[protein] + ADP + H(+)</text>
        <dbReference type="Rhea" id="RHEA:10596"/>
        <dbReference type="Rhea" id="RHEA-COMP:10136"/>
        <dbReference type="Rhea" id="RHEA-COMP:20101"/>
        <dbReference type="ChEBI" id="CHEBI:15378"/>
        <dbReference type="ChEBI" id="CHEBI:30616"/>
        <dbReference type="ChEBI" id="CHEBI:46858"/>
        <dbReference type="ChEBI" id="CHEBI:61978"/>
        <dbReference type="ChEBI" id="CHEBI:456216"/>
        <dbReference type="EC" id="2.7.10.2"/>
    </reaction>
</comment>
<evidence type="ECO:0000313" key="22">
    <source>
        <dbReference type="Proteomes" id="UP000478836"/>
    </source>
</evidence>
<feature type="transmembrane region" description="Helical" evidence="18">
    <location>
        <begin position="197"/>
        <end position="214"/>
    </location>
</feature>
<keyword evidence="13 18" id="KW-1133">Transmembrane helix</keyword>
<dbReference type="PANTHER" id="PTHR32309">
    <property type="entry name" value="TYROSINE-PROTEIN KINASE"/>
    <property type="match status" value="1"/>
</dbReference>
<evidence type="ECO:0000256" key="8">
    <source>
        <dbReference type="ARBA" id="ARBA00022679"/>
    </source>
</evidence>
<name>A0ABQ6V347_9MICO</name>
<keyword evidence="14 18" id="KW-0472">Membrane</keyword>
<accession>A0ABQ6V347</accession>
<evidence type="ECO:0000313" key="21">
    <source>
        <dbReference type="EMBL" id="KAB1862480.1"/>
    </source>
</evidence>
<evidence type="ECO:0000256" key="5">
    <source>
        <dbReference type="ARBA" id="ARBA00011903"/>
    </source>
</evidence>
<feature type="domain" description="Polysaccharide chain length determinant N-terminal" evidence="19">
    <location>
        <begin position="21"/>
        <end position="108"/>
    </location>
</feature>
<dbReference type="SUPFAM" id="SSF52540">
    <property type="entry name" value="P-loop containing nucleoside triphosphate hydrolases"/>
    <property type="match status" value="1"/>
</dbReference>
<feature type="transmembrane region" description="Helical" evidence="18">
    <location>
        <begin position="34"/>
        <end position="52"/>
    </location>
</feature>
<keyword evidence="12" id="KW-0067">ATP-binding</keyword>
<dbReference type="EC" id="2.7.10.2" evidence="5"/>
<comment type="subcellular location">
    <subcellularLocation>
        <location evidence="1">Cell inner membrane</location>
        <topology evidence="1">Multi-pass membrane protein</topology>
    </subcellularLocation>
</comment>
<evidence type="ECO:0000256" key="10">
    <source>
        <dbReference type="ARBA" id="ARBA00022741"/>
    </source>
</evidence>
<evidence type="ECO:0000256" key="13">
    <source>
        <dbReference type="ARBA" id="ARBA00022989"/>
    </source>
</evidence>
<keyword evidence="6" id="KW-1003">Cell membrane</keyword>
<evidence type="ECO:0000256" key="18">
    <source>
        <dbReference type="SAM" id="Phobius"/>
    </source>
</evidence>
<keyword evidence="22" id="KW-1185">Reference proteome</keyword>
<evidence type="ECO:0000256" key="7">
    <source>
        <dbReference type="ARBA" id="ARBA00022519"/>
    </source>
</evidence>
<dbReference type="InterPro" id="IPR025669">
    <property type="entry name" value="AAA_dom"/>
</dbReference>
<dbReference type="CDD" id="cd05387">
    <property type="entry name" value="BY-kinase"/>
    <property type="match status" value="1"/>
</dbReference>
<keyword evidence="15" id="KW-0829">Tyrosine-protein kinase</keyword>
<proteinExistence type="inferred from homology"/>
<sequence>MGCCEAPRTIAQSCRGGRGHMTLQDYFQSLRSHWVVIIVLMLLGGGAAYGYSQLVDPEYRAEAQVMVIPTRGESTSELLQGSNYVQSLVQTYTLLVVSPTVLDPVIEEVGLDETPNRLARRVDVNVPLNTVVIEIGVTDTSGESAQETANAIASELAVAVGNVSPLGADEKPAVRIETISPARTPTVPISPNTRNNVALGVAAGLVAGVVFAILRRRFATRVATAGALEEITEVPLLGEIPEAADNQTLARIIRAQPDGRVAEAMRQVSASLKFVDVDKNRRVILVTSCSAQEGKSSVGLGLALTLAEGGRSVLFIEADLRRPSTARYTQLEGSVGLTTVLIGDIELDEAVQQWGRPGLDILTAGAQPPNPGQLLSSGELHRVVDEAREKYDYVILDTAPVLSVSDALWLSTMADGTLFVVRANRTKGTDLARALSSLESTRTPVVGIVLNGVRGAAKNPYYTDERGKGLRPRLGRRNARG</sequence>
<evidence type="ECO:0000259" key="19">
    <source>
        <dbReference type="Pfam" id="PF02706"/>
    </source>
</evidence>
<dbReference type="EMBL" id="WAAO01000003">
    <property type="protein sequence ID" value="KAB1862480.1"/>
    <property type="molecule type" value="Genomic_DNA"/>
</dbReference>
<evidence type="ECO:0000256" key="1">
    <source>
        <dbReference type="ARBA" id="ARBA00004429"/>
    </source>
</evidence>
<evidence type="ECO:0000256" key="12">
    <source>
        <dbReference type="ARBA" id="ARBA00022840"/>
    </source>
</evidence>
<dbReference type="InterPro" id="IPR003856">
    <property type="entry name" value="LPS_length_determ_N"/>
</dbReference>
<keyword evidence="7" id="KW-0997">Cell inner membrane</keyword>
<evidence type="ECO:0000256" key="11">
    <source>
        <dbReference type="ARBA" id="ARBA00022777"/>
    </source>
</evidence>
<evidence type="ECO:0000259" key="20">
    <source>
        <dbReference type="Pfam" id="PF13614"/>
    </source>
</evidence>
<dbReference type="GO" id="GO:0004715">
    <property type="term" value="F:non-membrane spanning protein tyrosine kinase activity"/>
    <property type="evidence" value="ECO:0007669"/>
    <property type="project" value="UniProtKB-EC"/>
</dbReference>
<comment type="similarity">
    <text evidence="4">Belongs to the etk/wzc family.</text>
</comment>
<evidence type="ECO:0000256" key="6">
    <source>
        <dbReference type="ARBA" id="ARBA00022475"/>
    </source>
</evidence>
<evidence type="ECO:0000256" key="15">
    <source>
        <dbReference type="ARBA" id="ARBA00023137"/>
    </source>
</evidence>
<comment type="similarity">
    <text evidence="2">Belongs to the CpsC/CapA family.</text>
</comment>
<dbReference type="InterPro" id="IPR027417">
    <property type="entry name" value="P-loop_NTPase"/>
</dbReference>
<gene>
    <name evidence="21" type="ORF">F6A08_15810</name>
</gene>
<dbReference type="NCBIfam" id="TIGR01007">
    <property type="entry name" value="eps_fam"/>
    <property type="match status" value="1"/>
</dbReference>
<comment type="similarity">
    <text evidence="3">Belongs to the CpsD/CapB family.</text>
</comment>
<keyword evidence="11" id="KW-0418">Kinase</keyword>
<evidence type="ECO:0000256" key="4">
    <source>
        <dbReference type="ARBA" id="ARBA00008883"/>
    </source>
</evidence>
<protein>
    <recommendedName>
        <fullName evidence="5">non-specific protein-tyrosine kinase</fullName>
        <ecNumber evidence="5">2.7.10.2</ecNumber>
    </recommendedName>
</protein>
<feature type="compositionally biased region" description="Basic residues" evidence="17">
    <location>
        <begin position="469"/>
        <end position="481"/>
    </location>
</feature>
<evidence type="ECO:0000256" key="17">
    <source>
        <dbReference type="SAM" id="MobiDB-lite"/>
    </source>
</evidence>
<evidence type="ECO:0000256" key="14">
    <source>
        <dbReference type="ARBA" id="ARBA00023136"/>
    </source>
</evidence>